<dbReference type="Pfam" id="PF01432">
    <property type="entry name" value="Peptidase_M3"/>
    <property type="match status" value="1"/>
</dbReference>
<evidence type="ECO:0000256" key="3">
    <source>
        <dbReference type="ARBA" id="ARBA00022723"/>
    </source>
</evidence>
<comment type="caution">
    <text evidence="12">The sequence shown here is derived from an EMBL/GenBank/DDBJ whole genome shotgun (WGS) entry which is preliminary data.</text>
</comment>
<feature type="domain" description="Peptidase M3A/M3B catalytic" evidence="10">
    <location>
        <begin position="236"/>
        <end position="683"/>
    </location>
</feature>
<evidence type="ECO:0000313" key="12">
    <source>
        <dbReference type="EMBL" id="MBC2679235.1"/>
    </source>
</evidence>
<evidence type="ECO:0000256" key="9">
    <source>
        <dbReference type="RuleBase" id="RU003435"/>
    </source>
</evidence>
<accession>A0A7X1G655</accession>
<dbReference type="Pfam" id="PF19310">
    <property type="entry name" value="TOP_N"/>
    <property type="match status" value="1"/>
</dbReference>
<proteinExistence type="inferred from homology"/>
<evidence type="ECO:0000256" key="2">
    <source>
        <dbReference type="ARBA" id="ARBA00022670"/>
    </source>
</evidence>
<evidence type="ECO:0000256" key="5">
    <source>
        <dbReference type="ARBA" id="ARBA00022833"/>
    </source>
</evidence>
<dbReference type="InterPro" id="IPR045090">
    <property type="entry name" value="Pept_M3A_M3B"/>
</dbReference>
<keyword evidence="3 9" id="KW-0479">Metal-binding</keyword>
<dbReference type="InterPro" id="IPR001567">
    <property type="entry name" value="Pept_M3A_M3B_dom"/>
</dbReference>
<sequence length="689" mass="76425">MTAAHLAALPTLLAENPLLGHHDVIPYHLIRAEHVEPAIEHVIQTNLRQLAQLLPEQLVAPTWEGLVRPLEDMHQRLLAVLQPEQLLSRHQHLAVIDAYARCRDRVQAYELAIKHNRTVHAVLQLLQQSPQALDFDPTQQAALSHALRASRLAGVGTQPSIQKRIGRLQMELAGLYQTFADNLSAASEAGALAFDNETALAGIAPAVLASMALCAREAGQSGWRLPLELPLVLAVLSQAHDRALREQVYRAFYTQASEQGPQAGTYDNGPVLQRILAARAELAEAGGYRSYASLAQATRMFDEAADVEQLLLQLIDKVRPAAQAEFAPLQELAALFGVPALQPWDCNYYQEKYLQIHHGVTELKVREYFPVQAVLDGLQRLLEQLFDVQWLQCPPAPRQPASVHLIQLSEQGQVLGHIYLDLHTRPKKRAGAWMEALRDRHRFADGRLQLPIAHVGCDFAADTPAFPCLLSLGDIQTFFHELGHALHHVLTRIDHGSVSGIKGVAEDAVELPSGVFEHWAMQPEVLQSMSRHHRTGEAIGTAFVERALAAQARFRAQALLWQLEYALVDYRLHSHSDTLSAQQIGEQVLEQTQIVRHPPYVRWLNTFAHLFTGADYAAGYYSYVWAQVLAAHLFARFKREGLFSSQVGGDFERLILASGGTRPFAELVESFAGSEAGIEALLLDLGIKT</sequence>
<evidence type="ECO:0000256" key="4">
    <source>
        <dbReference type="ARBA" id="ARBA00022801"/>
    </source>
</evidence>
<dbReference type="GO" id="GO:0006508">
    <property type="term" value="P:proteolysis"/>
    <property type="evidence" value="ECO:0007669"/>
    <property type="project" value="UniProtKB-KW"/>
</dbReference>
<dbReference type="InterPro" id="IPR034005">
    <property type="entry name" value="M3A_DCP"/>
</dbReference>
<dbReference type="GO" id="GO:0046872">
    <property type="term" value="F:metal ion binding"/>
    <property type="evidence" value="ECO:0007669"/>
    <property type="project" value="UniProtKB-UniRule"/>
</dbReference>
<keyword evidence="4 9" id="KW-0378">Hydrolase</keyword>
<evidence type="ECO:0000256" key="7">
    <source>
        <dbReference type="ARBA" id="ARBA00024603"/>
    </source>
</evidence>
<reference evidence="12 13" key="1">
    <citation type="submission" date="2020-08" db="EMBL/GenBank/DDBJ databases">
        <title>Pseudomonas sp. nov.</title>
        <authorList>
            <person name="Gieschler S."/>
            <person name="Fiedler G."/>
            <person name="Brinks E."/>
            <person name="Boehnlein C."/>
            <person name="Franz C.M.A.P."/>
            <person name="Kabisch J."/>
        </authorList>
    </citation>
    <scope>NUCLEOTIDE SEQUENCE [LARGE SCALE GENOMIC DNA]</scope>
    <source>
        <strain evidence="12 13">MBT-2</strain>
    </source>
</reference>
<dbReference type="EMBL" id="JACMYH010000003">
    <property type="protein sequence ID" value="MBC2679235.1"/>
    <property type="molecule type" value="Genomic_DNA"/>
</dbReference>
<dbReference type="SUPFAM" id="SSF55486">
    <property type="entry name" value="Metalloproteases ('zincins'), catalytic domain"/>
    <property type="match status" value="1"/>
</dbReference>
<dbReference type="EC" id="3.4.24.70" evidence="8"/>
<gene>
    <name evidence="12" type="ORF">H7993_12645</name>
</gene>
<organism evidence="12 13">
    <name type="scientific">Pseudomonas baltica</name>
    <dbReference type="NCBI Taxonomy" id="2762576"/>
    <lineage>
        <taxon>Bacteria</taxon>
        <taxon>Pseudomonadati</taxon>
        <taxon>Pseudomonadota</taxon>
        <taxon>Gammaproteobacteria</taxon>
        <taxon>Pseudomonadales</taxon>
        <taxon>Pseudomonadaceae</taxon>
        <taxon>Pseudomonas</taxon>
    </lineage>
</organism>
<keyword evidence="13" id="KW-1185">Reference proteome</keyword>
<feature type="domain" description="Oligopeptidase A N-terminal" evidence="11">
    <location>
        <begin position="42"/>
        <end position="158"/>
    </location>
</feature>
<evidence type="ECO:0000313" key="13">
    <source>
        <dbReference type="Proteomes" id="UP000546173"/>
    </source>
</evidence>
<protein>
    <recommendedName>
        <fullName evidence="8">oligopeptidase A</fullName>
        <ecNumber evidence="8">3.4.24.70</ecNumber>
    </recommendedName>
</protein>
<dbReference type="InterPro" id="IPR024079">
    <property type="entry name" value="MetalloPept_cat_dom_sf"/>
</dbReference>
<dbReference type="GO" id="GO:0006518">
    <property type="term" value="P:peptide metabolic process"/>
    <property type="evidence" value="ECO:0007669"/>
    <property type="project" value="TreeGrafter"/>
</dbReference>
<keyword evidence="2 9" id="KW-0645">Protease</keyword>
<dbReference type="Gene3D" id="1.10.1370.10">
    <property type="entry name" value="Neurolysin, domain 3"/>
    <property type="match status" value="1"/>
</dbReference>
<dbReference type="Proteomes" id="UP000546173">
    <property type="component" value="Unassembled WGS sequence"/>
</dbReference>
<dbReference type="InterPro" id="IPR045666">
    <property type="entry name" value="OpdA_N"/>
</dbReference>
<dbReference type="CDD" id="cd06456">
    <property type="entry name" value="M3A_DCP"/>
    <property type="match status" value="1"/>
</dbReference>
<comment type="catalytic activity">
    <reaction evidence="7">
        <text>Hydrolysis of oligopeptides, with broad specificity. Gly or Ala commonly occur as P1 or P1' residues, but more distant residues are also important, as is shown by the fact that Z-Gly-Pro-Gly-|-Gly-Pro-Ala is cleaved, but not Z-(Gly)(5).</text>
        <dbReference type="EC" id="3.4.24.70"/>
    </reaction>
</comment>
<dbReference type="InterPro" id="IPR024077">
    <property type="entry name" value="Neurolysin/TOP_dom2"/>
</dbReference>
<dbReference type="PANTHER" id="PTHR11804">
    <property type="entry name" value="PROTEASE M3 THIMET OLIGOPEPTIDASE-RELATED"/>
    <property type="match status" value="1"/>
</dbReference>
<evidence type="ECO:0000259" key="10">
    <source>
        <dbReference type="Pfam" id="PF01432"/>
    </source>
</evidence>
<comment type="similarity">
    <text evidence="1 9">Belongs to the peptidase M3 family.</text>
</comment>
<dbReference type="Gene3D" id="3.40.390.10">
    <property type="entry name" value="Collagenase (Catalytic Domain)"/>
    <property type="match status" value="1"/>
</dbReference>
<keyword evidence="6 9" id="KW-0482">Metalloprotease</keyword>
<dbReference type="PANTHER" id="PTHR11804:SF84">
    <property type="entry name" value="SACCHAROLYSIN"/>
    <property type="match status" value="1"/>
</dbReference>
<name>A0A7X1G655_9PSED</name>
<dbReference type="RefSeq" id="WP_185794599.1">
    <property type="nucleotide sequence ID" value="NZ_JACMYH010000003.1"/>
</dbReference>
<dbReference type="AlphaFoldDB" id="A0A7X1G655"/>
<keyword evidence="5 9" id="KW-0862">Zinc</keyword>
<evidence type="ECO:0000256" key="1">
    <source>
        <dbReference type="ARBA" id="ARBA00006040"/>
    </source>
</evidence>
<dbReference type="Gene3D" id="1.10.1370.40">
    <property type="match status" value="1"/>
</dbReference>
<dbReference type="GO" id="GO:0004222">
    <property type="term" value="F:metalloendopeptidase activity"/>
    <property type="evidence" value="ECO:0007669"/>
    <property type="project" value="UniProtKB-EC"/>
</dbReference>
<evidence type="ECO:0000259" key="11">
    <source>
        <dbReference type="Pfam" id="PF19310"/>
    </source>
</evidence>
<comment type="cofactor">
    <cofactor evidence="9">
        <name>Zn(2+)</name>
        <dbReference type="ChEBI" id="CHEBI:29105"/>
    </cofactor>
    <text evidence="9">Binds 1 zinc ion.</text>
</comment>
<evidence type="ECO:0000256" key="8">
    <source>
        <dbReference type="ARBA" id="ARBA00026100"/>
    </source>
</evidence>
<evidence type="ECO:0000256" key="6">
    <source>
        <dbReference type="ARBA" id="ARBA00023049"/>
    </source>
</evidence>